<keyword evidence="2" id="KW-0479">Metal-binding</keyword>
<keyword evidence="5" id="KW-1185">Reference proteome</keyword>
<dbReference type="InterPro" id="IPR002780">
    <property type="entry name" value="Hyd_form_HypD"/>
</dbReference>
<dbReference type="PIRSF" id="PIRSF005622">
    <property type="entry name" value="Hydrgn_mat_hypD"/>
    <property type="match status" value="1"/>
</dbReference>
<keyword evidence="3" id="KW-0408">Iron</keyword>
<dbReference type="PANTHER" id="PTHR30149">
    <property type="entry name" value="HYDROGENASE PROTEIN ASSEMBLY PROTEIN HYPD"/>
    <property type="match status" value="1"/>
</dbReference>
<evidence type="ECO:0000256" key="2">
    <source>
        <dbReference type="ARBA" id="ARBA00022723"/>
    </source>
</evidence>
<dbReference type="EMBL" id="JAKNHQ010000007">
    <property type="protein sequence ID" value="MCG4610664.1"/>
    <property type="molecule type" value="Genomic_DNA"/>
</dbReference>
<evidence type="ECO:0000313" key="4">
    <source>
        <dbReference type="EMBL" id="MCG4610664.1"/>
    </source>
</evidence>
<evidence type="ECO:0000256" key="1">
    <source>
        <dbReference type="ARBA" id="ARBA00007888"/>
    </source>
</evidence>
<organism evidence="4 5">
    <name type="scientific">Anaeromassilibacillus senegalensis</name>
    <dbReference type="NCBI Taxonomy" id="1673717"/>
    <lineage>
        <taxon>Bacteria</taxon>
        <taxon>Bacillati</taxon>
        <taxon>Bacillota</taxon>
        <taxon>Clostridia</taxon>
        <taxon>Eubacteriales</taxon>
        <taxon>Acutalibacteraceae</taxon>
        <taxon>Anaeromassilibacillus</taxon>
    </lineage>
</organism>
<reference evidence="4 5" key="1">
    <citation type="submission" date="2022-01" db="EMBL/GenBank/DDBJ databases">
        <title>Collection of gut derived symbiotic bacterial strains cultured from healthy donors.</title>
        <authorList>
            <person name="Lin H."/>
            <person name="Kohout C."/>
            <person name="Waligurski E."/>
            <person name="Pamer E.G."/>
        </authorList>
    </citation>
    <scope>NUCLEOTIDE SEQUENCE [LARGE SCALE GENOMIC DNA]</scope>
    <source>
        <strain evidence="4 5">DFI.7.58</strain>
    </source>
</reference>
<comment type="caution">
    <text evidence="4">The sequence shown here is derived from an EMBL/GenBank/DDBJ whole genome shotgun (WGS) entry which is preliminary data.</text>
</comment>
<comment type="similarity">
    <text evidence="1">Belongs to the HypD family.</text>
</comment>
<dbReference type="Gene3D" id="6.10.20.100">
    <property type="match status" value="1"/>
</dbReference>
<protein>
    <submittedName>
        <fullName evidence="4">Hydrogenase formation protein HypD</fullName>
    </submittedName>
</protein>
<dbReference type="Proteomes" id="UP001298681">
    <property type="component" value="Unassembled WGS sequence"/>
</dbReference>
<sequence>MLFDEKFRRPDGIQRLVKELWDISQETGPIRLMEICGTHTMAIAKAGLRSLLPPSIQLLSGPGCPVCVTPAGAIDEILRLSGLPDVILASYGDLLRVPGSVRGDTLLRRRALGAQVQTVYSPMEALEIAVQHPDQEVIFLGVGFETTAPGTAACILEAKEQGASNFSVLCLLKSTEPALRALIHAPDFAVDGFLCPGHVAVITGSDAFAFLPREFGLPAVVSGFEPADLLFSIYRLAEMLRQKAPALENEYTRLVCPEGNPAAQSAMERVFLPTDSLWRGLGTIPNSGLALREAFSPWDAAKKFGFSPSPTVELAGCQCGEVIRGACRPEQCPLFGRVCTPADPVGPCMVSGEGACAAAYRYQT</sequence>
<dbReference type="NCBIfam" id="TIGR00075">
    <property type="entry name" value="hypD"/>
    <property type="match status" value="1"/>
</dbReference>
<accession>A0ABS9MJN1</accession>
<dbReference type="Pfam" id="PF01924">
    <property type="entry name" value="HypD"/>
    <property type="match status" value="1"/>
</dbReference>
<dbReference type="InterPro" id="IPR042244">
    <property type="entry name" value="HypD_2_sf"/>
</dbReference>
<name>A0ABS9MJN1_9FIRM</name>
<dbReference type="InterPro" id="IPR042243">
    <property type="entry name" value="HypD_1"/>
</dbReference>
<evidence type="ECO:0000313" key="5">
    <source>
        <dbReference type="Proteomes" id="UP001298681"/>
    </source>
</evidence>
<proteinExistence type="inferred from homology"/>
<dbReference type="Gene3D" id="3.40.50.11750">
    <property type="entry name" value="HypD, alpha/beta domain 1"/>
    <property type="match status" value="2"/>
</dbReference>
<dbReference type="PANTHER" id="PTHR30149:SF0">
    <property type="entry name" value="HYDROGENASE MATURATION FACTOR HYPD"/>
    <property type="match status" value="1"/>
</dbReference>
<gene>
    <name evidence="4" type="primary">hypD</name>
    <name evidence="4" type="ORF">L0P57_06925</name>
</gene>
<evidence type="ECO:0000256" key="3">
    <source>
        <dbReference type="ARBA" id="ARBA00023004"/>
    </source>
</evidence>
<dbReference type="RefSeq" id="WP_195560528.1">
    <property type="nucleotide sequence ID" value="NZ_JAKNHQ010000007.1"/>
</dbReference>